<dbReference type="InterPro" id="IPR011009">
    <property type="entry name" value="Kinase-like_dom_sf"/>
</dbReference>
<keyword evidence="2" id="KW-0808">Transferase</keyword>
<evidence type="ECO:0000313" key="2">
    <source>
        <dbReference type="EMBL" id="EJU03723.1"/>
    </source>
</evidence>
<dbReference type="OMA" id="YHCANDA"/>
<dbReference type="InterPro" id="IPR051681">
    <property type="entry name" value="Ser/Thr_Kinases-Pseudokinases"/>
</dbReference>
<proteinExistence type="predicted"/>
<dbReference type="PROSITE" id="PS00108">
    <property type="entry name" value="PROTEIN_KINASE_ST"/>
    <property type="match status" value="1"/>
</dbReference>
<dbReference type="AlphaFoldDB" id="M5GF06"/>
<dbReference type="Proteomes" id="UP000030653">
    <property type="component" value="Unassembled WGS sequence"/>
</dbReference>
<dbReference type="SUPFAM" id="SSF56112">
    <property type="entry name" value="Protein kinase-like (PK-like)"/>
    <property type="match status" value="1"/>
</dbReference>
<evidence type="ECO:0000313" key="3">
    <source>
        <dbReference type="Proteomes" id="UP000030653"/>
    </source>
</evidence>
<dbReference type="STRING" id="1858805.M5GF06"/>
<sequence length="216" mass="24177">IAREVSVWARLHDKNVLRFLGVRPQDDGNSLWLVSPWMEKGDVKTYLTNNPNINRFSLASHNGVAYLHKNNIVHGDLKANNILVTSDGQPQLADFGLSVVLDDVLPEQTTSTMFAGSVRWMSPERIQPAKFGLTHASCRTLAGDVHSLAMTLWEIFALRLPYHELTQMDVPRAIVAGERPPHPGETADAVGFTSELWEFIQKCWVEGPNERPKLAE</sequence>
<dbReference type="SMART" id="SM00220">
    <property type="entry name" value="S_TKc"/>
    <property type="match status" value="1"/>
</dbReference>
<dbReference type="EMBL" id="JH795859">
    <property type="protein sequence ID" value="EJU03723.1"/>
    <property type="molecule type" value="Genomic_DNA"/>
</dbReference>
<dbReference type="GeneID" id="63689431"/>
<gene>
    <name evidence="2" type="ORF">DACRYDRAFT_33201</name>
</gene>
<protein>
    <submittedName>
        <fullName evidence="2">Kinase-like protein</fullName>
    </submittedName>
</protein>
<accession>M5GF06</accession>
<reference evidence="2 3" key="1">
    <citation type="journal article" date="2012" name="Science">
        <title>The Paleozoic origin of enzymatic lignin decomposition reconstructed from 31 fungal genomes.</title>
        <authorList>
            <person name="Floudas D."/>
            <person name="Binder M."/>
            <person name="Riley R."/>
            <person name="Barry K."/>
            <person name="Blanchette R.A."/>
            <person name="Henrissat B."/>
            <person name="Martinez A.T."/>
            <person name="Otillar R."/>
            <person name="Spatafora J.W."/>
            <person name="Yadav J.S."/>
            <person name="Aerts A."/>
            <person name="Benoit I."/>
            <person name="Boyd A."/>
            <person name="Carlson A."/>
            <person name="Copeland A."/>
            <person name="Coutinho P.M."/>
            <person name="de Vries R.P."/>
            <person name="Ferreira P."/>
            <person name="Findley K."/>
            <person name="Foster B."/>
            <person name="Gaskell J."/>
            <person name="Glotzer D."/>
            <person name="Gorecki P."/>
            <person name="Heitman J."/>
            <person name="Hesse C."/>
            <person name="Hori C."/>
            <person name="Igarashi K."/>
            <person name="Jurgens J.A."/>
            <person name="Kallen N."/>
            <person name="Kersten P."/>
            <person name="Kohler A."/>
            <person name="Kuees U."/>
            <person name="Kumar T.K.A."/>
            <person name="Kuo A."/>
            <person name="LaButti K."/>
            <person name="Larrondo L.F."/>
            <person name="Lindquist E."/>
            <person name="Ling A."/>
            <person name="Lombard V."/>
            <person name="Lucas S."/>
            <person name="Lundell T."/>
            <person name="Martin R."/>
            <person name="McLaughlin D.J."/>
            <person name="Morgenstern I."/>
            <person name="Morin E."/>
            <person name="Murat C."/>
            <person name="Nagy L.G."/>
            <person name="Nolan M."/>
            <person name="Ohm R.A."/>
            <person name="Patyshakuliyeva A."/>
            <person name="Rokas A."/>
            <person name="Ruiz-Duenas F.J."/>
            <person name="Sabat G."/>
            <person name="Salamov A."/>
            <person name="Samejima M."/>
            <person name="Schmutz J."/>
            <person name="Slot J.C."/>
            <person name="St John F."/>
            <person name="Stenlid J."/>
            <person name="Sun H."/>
            <person name="Sun S."/>
            <person name="Syed K."/>
            <person name="Tsang A."/>
            <person name="Wiebenga A."/>
            <person name="Young D."/>
            <person name="Pisabarro A."/>
            <person name="Eastwood D.C."/>
            <person name="Martin F."/>
            <person name="Cullen D."/>
            <person name="Grigoriev I.V."/>
            <person name="Hibbett D.S."/>
        </authorList>
    </citation>
    <scope>NUCLEOTIDE SEQUENCE [LARGE SCALE GENOMIC DNA]</scope>
    <source>
        <strain evidence="2 3">DJM-731 SS1</strain>
    </source>
</reference>
<organism evidence="2 3">
    <name type="scientific">Dacryopinax primogenitus (strain DJM 731)</name>
    <name type="common">Brown rot fungus</name>
    <dbReference type="NCBI Taxonomy" id="1858805"/>
    <lineage>
        <taxon>Eukaryota</taxon>
        <taxon>Fungi</taxon>
        <taxon>Dikarya</taxon>
        <taxon>Basidiomycota</taxon>
        <taxon>Agaricomycotina</taxon>
        <taxon>Dacrymycetes</taxon>
        <taxon>Dacrymycetales</taxon>
        <taxon>Dacrymycetaceae</taxon>
        <taxon>Dacryopinax</taxon>
    </lineage>
</organism>
<dbReference type="HOGENOM" id="CLU_000288_7_18_1"/>
<keyword evidence="2" id="KW-0418">Kinase</keyword>
<dbReference type="Pfam" id="PF07714">
    <property type="entry name" value="PK_Tyr_Ser-Thr"/>
    <property type="match status" value="1"/>
</dbReference>
<dbReference type="PANTHER" id="PTHR44329">
    <property type="entry name" value="SERINE/THREONINE-PROTEIN KINASE TNNI3K-RELATED"/>
    <property type="match status" value="1"/>
</dbReference>
<name>M5GF06_DACPD</name>
<dbReference type="InterPro" id="IPR000719">
    <property type="entry name" value="Prot_kinase_dom"/>
</dbReference>
<dbReference type="InterPro" id="IPR008271">
    <property type="entry name" value="Ser/Thr_kinase_AS"/>
</dbReference>
<keyword evidence="3" id="KW-1185">Reference proteome</keyword>
<dbReference type="RefSeq" id="XP_040630617.1">
    <property type="nucleotide sequence ID" value="XM_040774369.1"/>
</dbReference>
<feature type="domain" description="Protein kinase" evidence="1">
    <location>
        <begin position="1"/>
        <end position="216"/>
    </location>
</feature>
<dbReference type="PROSITE" id="PS50011">
    <property type="entry name" value="PROTEIN_KINASE_DOM"/>
    <property type="match status" value="1"/>
</dbReference>
<feature type="non-terminal residue" evidence="2">
    <location>
        <position position="216"/>
    </location>
</feature>
<dbReference type="Gene3D" id="1.10.510.10">
    <property type="entry name" value="Transferase(Phosphotransferase) domain 1"/>
    <property type="match status" value="1"/>
</dbReference>
<dbReference type="GO" id="GO:0004674">
    <property type="term" value="F:protein serine/threonine kinase activity"/>
    <property type="evidence" value="ECO:0007669"/>
    <property type="project" value="TreeGrafter"/>
</dbReference>
<dbReference type="InterPro" id="IPR001245">
    <property type="entry name" value="Ser-Thr/Tyr_kinase_cat_dom"/>
</dbReference>
<dbReference type="GO" id="GO:0005524">
    <property type="term" value="F:ATP binding"/>
    <property type="evidence" value="ECO:0007669"/>
    <property type="project" value="InterPro"/>
</dbReference>
<dbReference type="OrthoDB" id="4062651at2759"/>
<evidence type="ECO:0000259" key="1">
    <source>
        <dbReference type="PROSITE" id="PS50011"/>
    </source>
</evidence>
<feature type="non-terminal residue" evidence="2">
    <location>
        <position position="1"/>
    </location>
</feature>